<reference evidence="1" key="2">
    <citation type="submission" date="2012-06" db="EMBL/GenBank/DDBJ databases">
        <authorList>
            <person name="Yu Y."/>
            <person name="Currie J."/>
            <person name="Lomeli R."/>
            <person name="Angelova A."/>
            <person name="Collura K."/>
            <person name="Wissotski M."/>
            <person name="Campos D."/>
            <person name="Kudrna D."/>
            <person name="Golser W."/>
            <person name="Ashely E."/>
            <person name="Descour A."/>
            <person name="Fernandes J."/>
            <person name="Soderlund C."/>
            <person name="Walbot V."/>
        </authorList>
    </citation>
    <scope>NUCLEOTIDE SEQUENCE</scope>
    <source>
        <strain evidence="1">B73</strain>
    </source>
</reference>
<evidence type="ECO:0000313" key="1">
    <source>
        <dbReference type="EMBL" id="ACN34884.1"/>
    </source>
</evidence>
<protein>
    <submittedName>
        <fullName evidence="1">Uncharacterized protein</fullName>
    </submittedName>
</protein>
<organism evidence="1">
    <name type="scientific">Zea mays</name>
    <name type="common">Maize</name>
    <dbReference type="NCBI Taxonomy" id="4577"/>
    <lineage>
        <taxon>Eukaryota</taxon>
        <taxon>Viridiplantae</taxon>
        <taxon>Streptophyta</taxon>
        <taxon>Embryophyta</taxon>
        <taxon>Tracheophyta</taxon>
        <taxon>Spermatophyta</taxon>
        <taxon>Magnoliopsida</taxon>
        <taxon>Liliopsida</taxon>
        <taxon>Poales</taxon>
        <taxon>Poaceae</taxon>
        <taxon>PACMAD clade</taxon>
        <taxon>Panicoideae</taxon>
        <taxon>Andropogonodae</taxon>
        <taxon>Andropogoneae</taxon>
        <taxon>Tripsacinae</taxon>
        <taxon>Zea</taxon>
    </lineage>
</organism>
<dbReference type="AlphaFoldDB" id="C0PI68"/>
<dbReference type="EMBL" id="BT067987">
    <property type="protein sequence ID" value="ACN34884.1"/>
    <property type="molecule type" value="mRNA"/>
</dbReference>
<name>C0PI68_MAIZE</name>
<proteinExistence type="evidence at transcript level"/>
<sequence length="75" mass="8700">MNAYECNAYVLCLHTSKGMKPHRTPPRAMYDAKMYRYGRTIGHDKTSDANESCNVYGMLHLSINFTSFRYNTNLK</sequence>
<reference evidence="1" key="1">
    <citation type="journal article" date="2009" name="PLoS Genet.">
        <title>Sequencing, mapping, and analysis of 27,455 maize full-length cDNAs.</title>
        <authorList>
            <person name="Soderlund C."/>
            <person name="Descour A."/>
            <person name="Kudrna D."/>
            <person name="Bomhoff M."/>
            <person name="Boyd L."/>
            <person name="Currie J."/>
            <person name="Angelova A."/>
            <person name="Collura K."/>
            <person name="Wissotski M."/>
            <person name="Ashley E."/>
            <person name="Morrow D."/>
            <person name="Fernandes J."/>
            <person name="Walbot V."/>
            <person name="Yu Y."/>
        </authorList>
    </citation>
    <scope>NUCLEOTIDE SEQUENCE</scope>
    <source>
        <strain evidence="1">B73</strain>
    </source>
</reference>
<accession>C0PI68</accession>